<dbReference type="PROSITE" id="PS00107">
    <property type="entry name" value="PROTEIN_KINASE_ATP"/>
    <property type="match status" value="1"/>
</dbReference>
<evidence type="ECO:0000256" key="7">
    <source>
        <dbReference type="PROSITE-ProRule" id="PRU10141"/>
    </source>
</evidence>
<keyword evidence="9" id="KW-0472">Membrane</keyword>
<organism evidence="11 12">
    <name type="scientific">Pseudonocardia charpentierae</name>
    <dbReference type="NCBI Taxonomy" id="3075545"/>
    <lineage>
        <taxon>Bacteria</taxon>
        <taxon>Bacillati</taxon>
        <taxon>Actinomycetota</taxon>
        <taxon>Actinomycetes</taxon>
        <taxon>Pseudonocardiales</taxon>
        <taxon>Pseudonocardiaceae</taxon>
        <taxon>Pseudonocardia</taxon>
    </lineage>
</organism>
<dbReference type="Pfam" id="PF00069">
    <property type="entry name" value="Pkinase"/>
    <property type="match status" value="1"/>
</dbReference>
<name>A0ABU2NI87_9PSEU</name>
<dbReference type="PANTHER" id="PTHR43289">
    <property type="entry name" value="MITOGEN-ACTIVATED PROTEIN KINASE KINASE KINASE 20-RELATED"/>
    <property type="match status" value="1"/>
</dbReference>
<dbReference type="PROSITE" id="PS00108">
    <property type="entry name" value="PROTEIN_KINASE_ST"/>
    <property type="match status" value="1"/>
</dbReference>
<evidence type="ECO:0000256" key="1">
    <source>
        <dbReference type="ARBA" id="ARBA00012513"/>
    </source>
</evidence>
<feature type="region of interest" description="Disordered" evidence="8">
    <location>
        <begin position="308"/>
        <end position="350"/>
    </location>
</feature>
<dbReference type="PANTHER" id="PTHR43289:SF6">
    <property type="entry name" value="SERINE_THREONINE-PROTEIN KINASE NEKL-3"/>
    <property type="match status" value="1"/>
</dbReference>
<dbReference type="EMBL" id="JAVREJ010000023">
    <property type="protein sequence ID" value="MDT0352949.1"/>
    <property type="molecule type" value="Genomic_DNA"/>
</dbReference>
<feature type="region of interest" description="Disordered" evidence="8">
    <location>
        <begin position="260"/>
        <end position="293"/>
    </location>
</feature>
<dbReference type="InterPro" id="IPR000719">
    <property type="entry name" value="Prot_kinase_dom"/>
</dbReference>
<feature type="compositionally biased region" description="Gly residues" evidence="8">
    <location>
        <begin position="340"/>
        <end position="349"/>
    </location>
</feature>
<keyword evidence="3 11" id="KW-0808">Transferase</keyword>
<evidence type="ECO:0000313" key="11">
    <source>
        <dbReference type="EMBL" id="MDT0352949.1"/>
    </source>
</evidence>
<feature type="domain" description="Protein kinase" evidence="10">
    <location>
        <begin position="15"/>
        <end position="277"/>
    </location>
</feature>
<evidence type="ECO:0000256" key="4">
    <source>
        <dbReference type="ARBA" id="ARBA00022741"/>
    </source>
</evidence>
<feature type="region of interest" description="Disordered" evidence="8">
    <location>
        <begin position="380"/>
        <end position="436"/>
    </location>
</feature>
<keyword evidence="9" id="KW-1133">Transmembrane helix</keyword>
<dbReference type="InterPro" id="IPR008271">
    <property type="entry name" value="Ser/Thr_kinase_AS"/>
</dbReference>
<dbReference type="EC" id="2.7.11.1" evidence="1"/>
<dbReference type="Proteomes" id="UP001183202">
    <property type="component" value="Unassembled WGS sequence"/>
</dbReference>
<dbReference type="SMART" id="SM00220">
    <property type="entry name" value="S_TKc"/>
    <property type="match status" value="1"/>
</dbReference>
<dbReference type="CDD" id="cd14014">
    <property type="entry name" value="STKc_PknB_like"/>
    <property type="match status" value="1"/>
</dbReference>
<evidence type="ECO:0000256" key="5">
    <source>
        <dbReference type="ARBA" id="ARBA00022777"/>
    </source>
</evidence>
<keyword evidence="5 11" id="KW-0418">Kinase</keyword>
<feature type="compositionally biased region" description="Low complexity" evidence="8">
    <location>
        <begin position="309"/>
        <end position="326"/>
    </location>
</feature>
<gene>
    <name evidence="11" type="ORF">RM445_25860</name>
</gene>
<evidence type="ECO:0000256" key="2">
    <source>
        <dbReference type="ARBA" id="ARBA00022527"/>
    </source>
</evidence>
<sequence>MSAPADDAPRIGNRYRLDQRIGAGAMGVVWRGTDELLNRTVAVKELLSAAEPPTAAGGDALEESRQRLMREGRIGARLQHPHVISMFDVVVHEDRPWLVMEYLPSQSLAGMLNEKGPLEPRVVAEIGRQVADGLAAAHAAGVVHRDVKPGNVLIAEDGRVKLTDFGVSRAVDDVQLTRTGLIAGTPAFLSPEVARGKEPTAASDVFALGATLYAAVEGHPPFGLDDNAYALLHKVATGNVDPPHQAGPLTALLMRLLSDDSTERPTASEARDGLAAVAEGRAPATGKPSTGTALLDMNPLAAAVAGMRPAEAADPAPEPVATAAALPPAPPPAARPVDGRPGGGDGGSSGNRRRPLLIALAAVLVVGLSVLGVVLVRGAGSPSGSAAPTTTEAAAPATAAPPVATPSAAPTTTAPPSSSAEPTPSETATTTTAAAPAADPVGFVQNYYGQLPGNTDAAWALLGPTAQSQSGGRGGFNRFYGGLSRVWAEDLRMSGNTVSATIVFTQKSGEVSRESYRFVVGTQNGRQVIESFSH</sequence>
<comment type="caution">
    <text evidence="11">The sequence shown here is derived from an EMBL/GenBank/DDBJ whole genome shotgun (WGS) entry which is preliminary data.</text>
</comment>
<evidence type="ECO:0000256" key="8">
    <source>
        <dbReference type="SAM" id="MobiDB-lite"/>
    </source>
</evidence>
<dbReference type="PROSITE" id="PS50011">
    <property type="entry name" value="PROTEIN_KINASE_DOM"/>
    <property type="match status" value="1"/>
</dbReference>
<reference evidence="12" key="1">
    <citation type="submission" date="2023-07" db="EMBL/GenBank/DDBJ databases">
        <title>30 novel species of actinomycetes from the DSMZ collection.</title>
        <authorList>
            <person name="Nouioui I."/>
        </authorList>
    </citation>
    <scope>NUCLEOTIDE SEQUENCE [LARGE SCALE GENOMIC DNA]</scope>
    <source>
        <strain evidence="12">DSM 45834</strain>
    </source>
</reference>
<dbReference type="Gene3D" id="1.10.510.10">
    <property type="entry name" value="Transferase(Phosphotransferase) domain 1"/>
    <property type="match status" value="1"/>
</dbReference>
<dbReference type="InterPro" id="IPR011009">
    <property type="entry name" value="Kinase-like_dom_sf"/>
</dbReference>
<dbReference type="InterPro" id="IPR017441">
    <property type="entry name" value="Protein_kinase_ATP_BS"/>
</dbReference>
<dbReference type="SUPFAM" id="SSF56112">
    <property type="entry name" value="Protein kinase-like (PK-like)"/>
    <property type="match status" value="1"/>
</dbReference>
<keyword evidence="4 7" id="KW-0547">Nucleotide-binding</keyword>
<dbReference type="RefSeq" id="WP_311559457.1">
    <property type="nucleotide sequence ID" value="NZ_JAVREJ010000023.1"/>
</dbReference>
<evidence type="ECO:0000256" key="9">
    <source>
        <dbReference type="SAM" id="Phobius"/>
    </source>
</evidence>
<evidence type="ECO:0000313" key="12">
    <source>
        <dbReference type="Proteomes" id="UP001183202"/>
    </source>
</evidence>
<feature type="transmembrane region" description="Helical" evidence="9">
    <location>
        <begin position="356"/>
        <end position="376"/>
    </location>
</feature>
<keyword evidence="2" id="KW-0723">Serine/threonine-protein kinase</keyword>
<accession>A0ABU2NI87</accession>
<protein>
    <recommendedName>
        <fullName evidence="1">non-specific serine/threonine protein kinase</fullName>
        <ecNumber evidence="1">2.7.11.1</ecNumber>
    </recommendedName>
</protein>
<evidence type="ECO:0000256" key="3">
    <source>
        <dbReference type="ARBA" id="ARBA00022679"/>
    </source>
</evidence>
<evidence type="ECO:0000259" key="10">
    <source>
        <dbReference type="PROSITE" id="PS50011"/>
    </source>
</evidence>
<keyword evidence="6 7" id="KW-0067">ATP-binding</keyword>
<evidence type="ECO:0000256" key="6">
    <source>
        <dbReference type="ARBA" id="ARBA00022840"/>
    </source>
</evidence>
<keyword evidence="9" id="KW-0812">Transmembrane</keyword>
<dbReference type="GO" id="GO:0004674">
    <property type="term" value="F:protein serine/threonine kinase activity"/>
    <property type="evidence" value="ECO:0007669"/>
    <property type="project" value="UniProtKB-EC"/>
</dbReference>
<proteinExistence type="predicted"/>
<feature type="binding site" evidence="7">
    <location>
        <position position="44"/>
    </location>
    <ligand>
        <name>ATP</name>
        <dbReference type="ChEBI" id="CHEBI:30616"/>
    </ligand>
</feature>
<keyword evidence="12" id="KW-1185">Reference proteome</keyword>